<evidence type="ECO:0000313" key="1">
    <source>
        <dbReference type="EMBL" id="GMF00305.1"/>
    </source>
</evidence>
<dbReference type="EMBL" id="BSXS01011350">
    <property type="protein sequence ID" value="GMF00305.1"/>
    <property type="molecule type" value="Genomic_DNA"/>
</dbReference>
<proteinExistence type="predicted"/>
<protein>
    <submittedName>
        <fullName evidence="1">Unnamed protein product</fullName>
    </submittedName>
</protein>
<evidence type="ECO:0000313" key="2">
    <source>
        <dbReference type="Proteomes" id="UP001165064"/>
    </source>
</evidence>
<sequence>MLPPQLLLSPRPLFTPPPLVPTINVPLSPHRAGETDSTSTATTVVYSTVVCSENKCFSVVTSGVESETVYTTAGSVITSTVTVPCDTTTVASAPTTTPVEKENTASTTLTAVVYSVTSCSNGECSVTEIETTVPVTATQETINEVSTNVDTASVITTPNTVDSVAVSVPSVETVGGSSSEGEVSSTAAVALYEGGAGYLKPLGTSLCAVLAGLLLI</sequence>
<gene>
    <name evidence="1" type="ORF">Amon02_001097000</name>
</gene>
<dbReference type="Proteomes" id="UP001165064">
    <property type="component" value="Unassembled WGS sequence"/>
</dbReference>
<organism evidence="1 2">
    <name type="scientific">Ambrosiozyma monospora</name>
    <name type="common">Yeast</name>
    <name type="synonym">Endomycopsis monosporus</name>
    <dbReference type="NCBI Taxonomy" id="43982"/>
    <lineage>
        <taxon>Eukaryota</taxon>
        <taxon>Fungi</taxon>
        <taxon>Dikarya</taxon>
        <taxon>Ascomycota</taxon>
        <taxon>Saccharomycotina</taxon>
        <taxon>Pichiomycetes</taxon>
        <taxon>Pichiales</taxon>
        <taxon>Pichiaceae</taxon>
        <taxon>Ambrosiozyma</taxon>
    </lineage>
</organism>
<name>A0ACB5U2Y9_AMBMO</name>
<reference evidence="1" key="1">
    <citation type="submission" date="2023-04" db="EMBL/GenBank/DDBJ databases">
        <title>Ambrosiozyma monospora NBRC 10751.</title>
        <authorList>
            <person name="Ichikawa N."/>
            <person name="Sato H."/>
            <person name="Tonouchi N."/>
        </authorList>
    </citation>
    <scope>NUCLEOTIDE SEQUENCE</scope>
    <source>
        <strain evidence="1">NBRC 10751</strain>
    </source>
</reference>
<accession>A0ACB5U2Y9</accession>
<keyword evidence="2" id="KW-1185">Reference proteome</keyword>
<comment type="caution">
    <text evidence="1">The sequence shown here is derived from an EMBL/GenBank/DDBJ whole genome shotgun (WGS) entry which is preliminary data.</text>
</comment>